<proteinExistence type="predicted"/>
<dbReference type="InterPro" id="IPR003660">
    <property type="entry name" value="HAMP_dom"/>
</dbReference>
<dbReference type="PROSITE" id="PS50887">
    <property type="entry name" value="GGDEF"/>
    <property type="match status" value="1"/>
</dbReference>
<dbReference type="GO" id="GO:0003824">
    <property type="term" value="F:catalytic activity"/>
    <property type="evidence" value="ECO:0007669"/>
    <property type="project" value="UniProtKB-ARBA"/>
</dbReference>
<accession>A0A290WVB5</accession>
<feature type="domain" description="HAMP" evidence="3">
    <location>
        <begin position="186"/>
        <end position="239"/>
    </location>
</feature>
<sequence>MSASMPPRSARKPRRTLDSVLRRAHLSVSLIAVLAAGLTLTAVALLALRVYSDQNLRLVARSMSYTVEGAVVFGDALVAKEALALIGVNEDIDQAQVSDKAGKVLARWERGEHGTRYYIERALTGWMLPDSLTFPVMRNDQAIGSITLVPHSRSLLPFLLSGLSCLLACLVLSLVVAVRLSRRMETEITSPLRHLAETAHRVRRDRSFELRVPPANIAELNQISDDFNALLDELEAWQSHLQKEHASLSHRANHDSLTGLSNRAFMEAELERAILEARIGNGKVAMLFLDSDRFKYINDTFGHASGDRVLVTIAARIKQQLREGDLVARLGGDEFAILLKPLRNSSDAMHIADNIIAAMAQAIELPTGNSIVTSLTIGVAVFPDHAIDAVSLVGAADEAMYRAKQAQRGTRQVARLPQSHTHPHTHP</sequence>
<dbReference type="SMART" id="SM00267">
    <property type="entry name" value="GGDEF"/>
    <property type="match status" value="1"/>
</dbReference>
<evidence type="ECO:0000256" key="1">
    <source>
        <dbReference type="SAM" id="MobiDB-lite"/>
    </source>
</evidence>
<keyword evidence="2" id="KW-0812">Transmembrane</keyword>
<evidence type="ECO:0000259" key="3">
    <source>
        <dbReference type="PROSITE" id="PS50885"/>
    </source>
</evidence>
<dbReference type="GO" id="GO:0007165">
    <property type="term" value="P:signal transduction"/>
    <property type="evidence" value="ECO:0007669"/>
    <property type="project" value="InterPro"/>
</dbReference>
<dbReference type="NCBIfam" id="TIGR00254">
    <property type="entry name" value="GGDEF"/>
    <property type="match status" value="1"/>
</dbReference>
<name>A0A290WVB5_9BURK</name>
<protein>
    <submittedName>
        <fullName evidence="5">Diguanylate cyclase</fullName>
    </submittedName>
</protein>
<dbReference type="RefSeq" id="WP_096234885.1">
    <property type="nucleotide sequence ID" value="NZ_CP023422.1"/>
</dbReference>
<dbReference type="SUPFAM" id="SSF55073">
    <property type="entry name" value="Nucleotide cyclase"/>
    <property type="match status" value="1"/>
</dbReference>
<dbReference type="PANTHER" id="PTHR46663">
    <property type="entry name" value="DIGUANYLATE CYCLASE DGCT-RELATED"/>
    <property type="match status" value="1"/>
</dbReference>
<keyword evidence="2" id="KW-0472">Membrane</keyword>
<dbReference type="CDD" id="cd06225">
    <property type="entry name" value="HAMP"/>
    <property type="match status" value="1"/>
</dbReference>
<dbReference type="InterPro" id="IPR029787">
    <property type="entry name" value="Nucleotide_cyclase"/>
</dbReference>
<dbReference type="PANTHER" id="PTHR46663:SF2">
    <property type="entry name" value="GGDEF DOMAIN-CONTAINING PROTEIN"/>
    <property type="match status" value="1"/>
</dbReference>
<evidence type="ECO:0000313" key="6">
    <source>
        <dbReference type="Proteomes" id="UP000218437"/>
    </source>
</evidence>
<dbReference type="CDD" id="cd01949">
    <property type="entry name" value="GGDEF"/>
    <property type="match status" value="1"/>
</dbReference>
<feature type="region of interest" description="Disordered" evidence="1">
    <location>
        <begin position="406"/>
        <end position="427"/>
    </location>
</feature>
<gene>
    <name evidence="5" type="ORF">CNX70_12120</name>
</gene>
<dbReference type="AlphaFoldDB" id="A0A290WVB5"/>
<dbReference type="Proteomes" id="UP000218437">
    <property type="component" value="Chromosome"/>
</dbReference>
<evidence type="ECO:0000259" key="4">
    <source>
        <dbReference type="PROSITE" id="PS50887"/>
    </source>
</evidence>
<dbReference type="GO" id="GO:0016020">
    <property type="term" value="C:membrane"/>
    <property type="evidence" value="ECO:0007669"/>
    <property type="project" value="InterPro"/>
</dbReference>
<feature type="transmembrane region" description="Helical" evidence="2">
    <location>
        <begin position="155"/>
        <end position="178"/>
    </location>
</feature>
<dbReference type="Gene3D" id="3.30.70.270">
    <property type="match status" value="1"/>
</dbReference>
<feature type="domain" description="GGDEF" evidence="4">
    <location>
        <begin position="282"/>
        <end position="418"/>
    </location>
</feature>
<dbReference type="InterPro" id="IPR052163">
    <property type="entry name" value="DGC-Regulatory_Protein"/>
</dbReference>
<dbReference type="SMART" id="SM00304">
    <property type="entry name" value="HAMP"/>
    <property type="match status" value="1"/>
</dbReference>
<evidence type="ECO:0000256" key="2">
    <source>
        <dbReference type="SAM" id="Phobius"/>
    </source>
</evidence>
<dbReference type="Pfam" id="PF00672">
    <property type="entry name" value="HAMP"/>
    <property type="match status" value="1"/>
</dbReference>
<organism evidence="5 6">
    <name type="scientific">Janthinobacterium svalbardensis</name>
    <dbReference type="NCBI Taxonomy" id="368607"/>
    <lineage>
        <taxon>Bacteria</taxon>
        <taxon>Pseudomonadati</taxon>
        <taxon>Pseudomonadota</taxon>
        <taxon>Betaproteobacteria</taxon>
        <taxon>Burkholderiales</taxon>
        <taxon>Oxalobacteraceae</taxon>
        <taxon>Janthinobacterium</taxon>
    </lineage>
</organism>
<dbReference type="InterPro" id="IPR000160">
    <property type="entry name" value="GGDEF_dom"/>
</dbReference>
<dbReference type="Pfam" id="PF00990">
    <property type="entry name" value="GGDEF"/>
    <property type="match status" value="1"/>
</dbReference>
<dbReference type="KEGG" id="jsv:CNX70_12120"/>
<reference evidence="5 6" key="1">
    <citation type="submission" date="2017-09" db="EMBL/GenBank/DDBJ databases">
        <title>Complete genome sequence of Janthinobacterium svalbardensis PAMC 27463.</title>
        <authorList>
            <person name="Cho Y.-J."/>
            <person name="Cho A."/>
            <person name="Kim O.-S."/>
            <person name="Lee J.-I."/>
        </authorList>
    </citation>
    <scope>NUCLEOTIDE SEQUENCE [LARGE SCALE GENOMIC DNA]</scope>
    <source>
        <strain evidence="5 6">PAMC 27463</strain>
    </source>
</reference>
<keyword evidence="2" id="KW-1133">Transmembrane helix</keyword>
<keyword evidence="6" id="KW-1185">Reference proteome</keyword>
<dbReference type="PROSITE" id="PS50885">
    <property type="entry name" value="HAMP"/>
    <property type="match status" value="1"/>
</dbReference>
<evidence type="ECO:0000313" key="5">
    <source>
        <dbReference type="EMBL" id="ATD60827.1"/>
    </source>
</evidence>
<dbReference type="InterPro" id="IPR033417">
    <property type="entry name" value="CHASE8"/>
</dbReference>
<dbReference type="Gene3D" id="6.10.340.10">
    <property type="match status" value="1"/>
</dbReference>
<dbReference type="InterPro" id="IPR043128">
    <property type="entry name" value="Rev_trsase/Diguanyl_cyclase"/>
</dbReference>
<dbReference type="EMBL" id="CP023422">
    <property type="protein sequence ID" value="ATD60827.1"/>
    <property type="molecule type" value="Genomic_DNA"/>
</dbReference>
<dbReference type="Pfam" id="PF17152">
    <property type="entry name" value="CHASE8"/>
    <property type="match status" value="1"/>
</dbReference>
<dbReference type="FunFam" id="3.30.70.270:FF:000001">
    <property type="entry name" value="Diguanylate cyclase domain protein"/>
    <property type="match status" value="1"/>
</dbReference>